<dbReference type="SUPFAM" id="SSF53098">
    <property type="entry name" value="Ribonuclease H-like"/>
    <property type="match status" value="1"/>
</dbReference>
<dbReference type="Proteomes" id="UP000054549">
    <property type="component" value="Unassembled WGS sequence"/>
</dbReference>
<evidence type="ECO:0000313" key="2">
    <source>
        <dbReference type="Proteomes" id="UP000054549"/>
    </source>
</evidence>
<evidence type="ECO:0000313" key="1">
    <source>
        <dbReference type="EMBL" id="KIL56945.1"/>
    </source>
</evidence>
<dbReference type="InterPro" id="IPR012337">
    <property type="entry name" value="RNaseH-like_sf"/>
</dbReference>
<keyword evidence="2" id="KW-1185">Reference proteome</keyword>
<gene>
    <name evidence="1" type="ORF">M378DRAFT_88550</name>
</gene>
<sequence>MGNEKGWFVDENKKVIQLPRLQFILDVKTRWDSVYNMIMRFLENRQPLEHFLSSPVNKDFKSLLMTAEEWSRLEDIACILECPHVVLQSMSAEKTPVLANSMVHFEMFMTNWEKLG</sequence>
<dbReference type="InParanoid" id="A0A0C2S2R1"/>
<name>A0A0C2S2R1_AMAMK</name>
<dbReference type="HOGENOM" id="CLU_143229_0_0_1"/>
<protein>
    <submittedName>
        <fullName evidence="1">Uncharacterized protein</fullName>
    </submittedName>
</protein>
<reference evidence="1 2" key="1">
    <citation type="submission" date="2014-04" db="EMBL/GenBank/DDBJ databases">
        <title>Evolutionary Origins and Diversification of the Mycorrhizal Mutualists.</title>
        <authorList>
            <consortium name="DOE Joint Genome Institute"/>
            <consortium name="Mycorrhizal Genomics Consortium"/>
            <person name="Kohler A."/>
            <person name="Kuo A."/>
            <person name="Nagy L.G."/>
            <person name="Floudas D."/>
            <person name="Copeland A."/>
            <person name="Barry K.W."/>
            <person name="Cichocki N."/>
            <person name="Veneault-Fourrey C."/>
            <person name="LaButti K."/>
            <person name="Lindquist E.A."/>
            <person name="Lipzen A."/>
            <person name="Lundell T."/>
            <person name="Morin E."/>
            <person name="Murat C."/>
            <person name="Riley R."/>
            <person name="Ohm R."/>
            <person name="Sun H."/>
            <person name="Tunlid A."/>
            <person name="Henrissat B."/>
            <person name="Grigoriev I.V."/>
            <person name="Hibbett D.S."/>
            <person name="Martin F."/>
        </authorList>
    </citation>
    <scope>NUCLEOTIDE SEQUENCE [LARGE SCALE GENOMIC DNA]</scope>
    <source>
        <strain evidence="1 2">Koide BX008</strain>
    </source>
</reference>
<accession>A0A0C2S2R1</accession>
<dbReference type="EMBL" id="KN818390">
    <property type="protein sequence ID" value="KIL56945.1"/>
    <property type="molecule type" value="Genomic_DNA"/>
</dbReference>
<dbReference type="OrthoDB" id="2790258at2759"/>
<feature type="non-terminal residue" evidence="1">
    <location>
        <position position="116"/>
    </location>
</feature>
<organism evidence="1 2">
    <name type="scientific">Amanita muscaria (strain Koide BX008)</name>
    <dbReference type="NCBI Taxonomy" id="946122"/>
    <lineage>
        <taxon>Eukaryota</taxon>
        <taxon>Fungi</taxon>
        <taxon>Dikarya</taxon>
        <taxon>Basidiomycota</taxon>
        <taxon>Agaricomycotina</taxon>
        <taxon>Agaricomycetes</taxon>
        <taxon>Agaricomycetidae</taxon>
        <taxon>Agaricales</taxon>
        <taxon>Pluteineae</taxon>
        <taxon>Amanitaceae</taxon>
        <taxon>Amanita</taxon>
    </lineage>
</organism>
<proteinExistence type="predicted"/>
<dbReference type="AlphaFoldDB" id="A0A0C2S2R1"/>